<name>C0XH01_LENH9</name>
<dbReference type="Pfam" id="PF00078">
    <property type="entry name" value="RVT_1"/>
    <property type="match status" value="1"/>
</dbReference>
<dbReference type="RefSeq" id="WP_003635407.1">
    <property type="nucleotide sequence ID" value="NZ_AZDF01000020.1"/>
</dbReference>
<evidence type="ECO:0000313" key="4">
    <source>
        <dbReference type="Proteomes" id="UP000003752"/>
    </source>
</evidence>
<dbReference type="EMBL" id="ACGP01000091">
    <property type="protein sequence ID" value="EEI25379.1"/>
    <property type="molecule type" value="Genomic_DNA"/>
</dbReference>
<dbReference type="Proteomes" id="UP000003752">
    <property type="component" value="Unassembled WGS sequence"/>
</dbReference>
<dbReference type="AlphaFoldDB" id="C0XH01"/>
<organism evidence="3 4">
    <name type="scientific">Lentilactobacillus hilgardii (strain ATCC 8290 / DSM 20176 / CCUG 30140 / JCM 1155 / KCTC 3500 / NBRC 15886 / NCIMB 8040 / NRRL B-1843 / 9)</name>
    <dbReference type="NCBI Taxonomy" id="1423757"/>
    <lineage>
        <taxon>Bacteria</taxon>
        <taxon>Bacillati</taxon>
        <taxon>Bacillota</taxon>
        <taxon>Bacilli</taxon>
        <taxon>Lactobacillales</taxon>
        <taxon>Lactobacillaceae</taxon>
        <taxon>Lentilactobacillus</taxon>
    </lineage>
</organism>
<dbReference type="PATRIC" id="fig|1423757.3.peg.967"/>
<evidence type="ECO:0000256" key="1">
    <source>
        <dbReference type="ARBA" id="ARBA00022457"/>
    </source>
</evidence>
<gene>
    <name evidence="3" type="ORF">HMPREF0519_0512</name>
</gene>
<keyword evidence="4" id="KW-1185">Reference proteome</keyword>
<reference evidence="3 4" key="1">
    <citation type="submission" date="2009-01" db="EMBL/GenBank/DDBJ databases">
        <authorList>
            <person name="Qin X."/>
            <person name="Bachman B."/>
            <person name="Battles P."/>
            <person name="Bell A."/>
            <person name="Bess C."/>
            <person name="Bickham C."/>
            <person name="Chaboub L."/>
            <person name="Chen D."/>
            <person name="Coyle M."/>
            <person name="Deiros D.R."/>
            <person name="Dinh H."/>
            <person name="Forbes L."/>
            <person name="Fowler G."/>
            <person name="Francisco L."/>
            <person name="Fu Q."/>
            <person name="Gubbala S."/>
            <person name="Hale W."/>
            <person name="Han Y."/>
            <person name="Hemphill L."/>
            <person name="Highlander S.K."/>
            <person name="Hirani K."/>
            <person name="Hogues M."/>
            <person name="Jackson L."/>
            <person name="Jakkamsetti A."/>
            <person name="Javaid M."/>
            <person name="Jiang H."/>
            <person name="Korchina V."/>
            <person name="Kovar C."/>
            <person name="Lara F."/>
            <person name="Lee S."/>
            <person name="Mata R."/>
            <person name="Mathew T."/>
            <person name="Moen C."/>
            <person name="Morales K."/>
            <person name="Munidasa M."/>
            <person name="Nazareth L."/>
            <person name="Ngo R."/>
            <person name="Nguyen L."/>
            <person name="Okwuonu G."/>
            <person name="Ongeri F."/>
            <person name="Patil S."/>
            <person name="Petrosino J."/>
            <person name="Pham C."/>
            <person name="Pham P."/>
            <person name="Pu L.-L."/>
            <person name="Puazo M."/>
            <person name="Raj R."/>
            <person name="Reid J."/>
            <person name="Rouhana J."/>
            <person name="Saada N."/>
            <person name="Shang Y."/>
            <person name="Simmons D."/>
            <person name="Thornton R."/>
            <person name="Warren J."/>
            <person name="Weissenberger G."/>
            <person name="Zhang J."/>
            <person name="Zhang L."/>
            <person name="Zhou C."/>
            <person name="Zhu D."/>
            <person name="Muzny D."/>
            <person name="Worley K."/>
            <person name="Gibbs R."/>
        </authorList>
    </citation>
    <scope>NUCLEOTIDE SEQUENCE [LARGE SCALE GENOMIC DNA]</scope>
    <source>
        <strain evidence="4">ATCC 8290 / DSM 20176 / CCUG 30140 / JCM 1155 / KCTC 3500 / NBRC 15886 / NCIMB 8040 / NRRL B-1843 / 9</strain>
    </source>
</reference>
<dbReference type="CDD" id="cd01646">
    <property type="entry name" value="RT_Bac_retron_I"/>
    <property type="match status" value="1"/>
</dbReference>
<dbReference type="InterPro" id="IPR000477">
    <property type="entry name" value="RT_dom"/>
</dbReference>
<feature type="domain" description="Reverse transcriptase" evidence="2">
    <location>
        <begin position="118"/>
        <end position="343"/>
    </location>
</feature>
<evidence type="ECO:0000313" key="3">
    <source>
        <dbReference type="EMBL" id="EEI25379.1"/>
    </source>
</evidence>
<sequence>MSNDYFLRTEVLPYELPALFSNNFLCKLHELSESKIKSDFHVTQGRKKLKNKAFFGASILRGVNYTKPLDFIGTNANKKRRTLSLLHPYGQILTMLYTLRFQDYIVDTAKRSSFSIRSPRKRNSNEINSNDTKIKNWQRIYESINLSSTNQVTSEEDKVLFNHFFSYFRTDNYSSMASSTFVKQIQNQFQYVLKTDVQNFFPSIYTHSLAWALYGSKSVGKEQKGDKNSFPNLTDYVLHNINFDETNGIIVGLEFSRIIAELLMSVVDNKVEVKIYKKYRYRFRVNYFIIRFVDDIFIFSNSLEANRNIFLIMKDVLDEFNLKVNDKKLSIFEDSATVFTSCIDEIKQLFELFKVQKRELTLFSVLKGKDALDSDPNTGKRGRLIDWKNLFNGIHQIASKNSQDLGKITHYSLSSINSILNFVPDLSIKERKVYVVIIEGLSGLLKNSCTYTAIQHYILNISKLIHNLESSKNSLEMQSELMKSQQISYDLDMELIFKSQCRILDNNWFSVDEGYELINFMKYYQKLSWMIPSRILINLLHLDDSHNFYFINASIAYYILDNKTNEVQRAYRTVYKVLFRRIRLYIQKNIDNGIDPLLDGNFFYVLNDFLKYPGILKTDKEWLSKVYNNLKGKSKSSDLDKITSDSYFQWNGSFDTFLKNVIKKKVVHQLNITDLNVSF</sequence>
<dbReference type="InterPro" id="IPR043502">
    <property type="entry name" value="DNA/RNA_pol_sf"/>
</dbReference>
<dbReference type="HOGENOM" id="CLU_020406_1_0_9"/>
<dbReference type="PROSITE" id="PS50878">
    <property type="entry name" value="RT_POL"/>
    <property type="match status" value="1"/>
</dbReference>
<accession>C0XH01</accession>
<dbReference type="Gene3D" id="3.30.70.270">
    <property type="match status" value="1"/>
</dbReference>
<comment type="caution">
    <text evidence="3">The sequence shown here is derived from an EMBL/GenBank/DDBJ whole genome shotgun (WGS) entry which is preliminary data.</text>
</comment>
<evidence type="ECO:0000259" key="2">
    <source>
        <dbReference type="PROSITE" id="PS50878"/>
    </source>
</evidence>
<dbReference type="SUPFAM" id="SSF56672">
    <property type="entry name" value="DNA/RNA polymerases"/>
    <property type="match status" value="1"/>
</dbReference>
<proteinExistence type="predicted"/>
<dbReference type="InterPro" id="IPR043128">
    <property type="entry name" value="Rev_trsase/Diguanyl_cyclase"/>
</dbReference>
<protein>
    <recommendedName>
        <fullName evidence="2">Reverse transcriptase domain-containing protein</fullName>
    </recommendedName>
</protein>
<keyword evidence="1" id="KW-0515">Mutator protein</keyword>